<organism evidence="1 2">
    <name type="scientific">Candidatus Accumulibacter affinis</name>
    <dbReference type="NCBI Taxonomy" id="2954384"/>
    <lineage>
        <taxon>Bacteria</taxon>
        <taxon>Pseudomonadati</taxon>
        <taxon>Pseudomonadota</taxon>
        <taxon>Betaproteobacteria</taxon>
        <taxon>Candidatus Accumulibacter</taxon>
    </lineage>
</organism>
<protein>
    <submittedName>
        <fullName evidence="1">Uncharacterized protein</fullName>
    </submittedName>
</protein>
<accession>A0A935W5X8</accession>
<evidence type="ECO:0000313" key="1">
    <source>
        <dbReference type="EMBL" id="MBK7955423.1"/>
    </source>
</evidence>
<gene>
    <name evidence="1" type="ORF">IPK02_16575</name>
</gene>
<dbReference type="AlphaFoldDB" id="A0A935W5X8"/>
<proteinExistence type="predicted"/>
<reference evidence="1 2" key="1">
    <citation type="submission" date="2020-10" db="EMBL/GenBank/DDBJ databases">
        <title>Connecting structure to function with the recovery of over 1000 high-quality activated sludge metagenome-assembled genomes encoding full-length rRNA genes using long-read sequencing.</title>
        <authorList>
            <person name="Singleton C.M."/>
            <person name="Petriglieri F."/>
            <person name="Kristensen J.M."/>
            <person name="Kirkegaard R.H."/>
            <person name="Michaelsen T.Y."/>
            <person name="Andersen M.H."/>
            <person name="Karst S.M."/>
            <person name="Dueholm M.S."/>
            <person name="Nielsen P.H."/>
            <person name="Albertsen M."/>
        </authorList>
    </citation>
    <scope>NUCLEOTIDE SEQUENCE [LARGE SCALE GENOMIC DNA]</scope>
    <source>
        <strain evidence="1">Fred_18-Q3-R57-64_BAT3C.720</strain>
    </source>
</reference>
<dbReference type="EMBL" id="JADJOT010000010">
    <property type="protein sequence ID" value="MBK7955423.1"/>
    <property type="molecule type" value="Genomic_DNA"/>
</dbReference>
<sequence length="63" mass="6548">MKTLQITEVDRAVFTSVASMPEPPGTIVRDFDALLDGIGSNGIPVSAKLANSPSPVCPNSTAY</sequence>
<dbReference type="Proteomes" id="UP000706151">
    <property type="component" value="Unassembled WGS sequence"/>
</dbReference>
<name>A0A935W5X8_9PROT</name>
<evidence type="ECO:0000313" key="2">
    <source>
        <dbReference type="Proteomes" id="UP000706151"/>
    </source>
</evidence>
<comment type="caution">
    <text evidence="1">The sequence shown here is derived from an EMBL/GenBank/DDBJ whole genome shotgun (WGS) entry which is preliminary data.</text>
</comment>